<dbReference type="SUPFAM" id="SSF56784">
    <property type="entry name" value="HAD-like"/>
    <property type="match status" value="1"/>
</dbReference>
<proteinExistence type="predicted"/>
<protein>
    <submittedName>
        <fullName evidence="1">TL-DNA for ORF2</fullName>
    </submittedName>
</protein>
<dbReference type="EMBL" id="AJ006269">
    <property type="protein sequence ID" value="CAA06935.1"/>
    <property type="molecule type" value="Genomic_DNA"/>
</dbReference>
<accession>O86104</accession>
<dbReference type="InterPro" id="IPR036412">
    <property type="entry name" value="HAD-like_sf"/>
</dbReference>
<dbReference type="PATRIC" id="fig|359.20.peg.5491"/>
<geneLocation type="plasmid" evidence="1">
    <name>pRiHRI</name>
</geneLocation>
<name>O86104_RHIRH</name>
<dbReference type="AlphaFoldDB" id="O86104"/>
<reference evidence="1" key="1">
    <citation type="journal article" date="1998" name="Plant J.">
        <title>Gain of function assays identify non-rol genes from Agrobacterium rhizogenes TL-DNA that alter plant morphogenesis or hormone sensitivity.</title>
        <authorList>
            <person name="Lemcke K."/>
            <person name="Schmuelling T."/>
        </authorList>
    </citation>
    <scope>NUCLEOTIDE SEQUENCE</scope>
    <source>
        <strain evidence="1">Agropine</strain>
        <plasmid evidence="1">pRiHRI</plasmid>
    </source>
</reference>
<keyword evidence="1" id="KW-0614">Plasmid</keyword>
<organism evidence="1">
    <name type="scientific">Rhizobium rhizogenes</name>
    <name type="common">Agrobacterium rhizogenes</name>
    <dbReference type="NCBI Taxonomy" id="359"/>
    <lineage>
        <taxon>Bacteria</taxon>
        <taxon>Pseudomonadati</taxon>
        <taxon>Pseudomonadota</taxon>
        <taxon>Alphaproteobacteria</taxon>
        <taxon>Hyphomicrobiales</taxon>
        <taxon>Rhizobiaceae</taxon>
        <taxon>Rhizobium/Agrobacterium group</taxon>
        <taxon>Rhizobium</taxon>
    </lineage>
</organism>
<sequence length="271" mass="29559">MSLISLIPDAAERVRRSLADSSLRALLAFDGDGTTFKQDRNHQCWDINPAINIIANLTRIACKGHYQLLTSARECEEIARSVFSAIENIGFQGNDGMVTIYKDDRFDSFSLPNWQAVHAAMENKFGGIPGIRNIPMGHFYGCQMWESHKSYKEAGEMLSSLIGNQSSRKFKVVAAPEGQYLVPVETVGKSKGYFTFVKGLSHGIGLHIACGNGSNDRDMLTAIGNLENGLAFWVGAAETKPSGTNVFVVPDEDALSAILGELGELLPDRSQ</sequence>
<evidence type="ECO:0000313" key="1">
    <source>
        <dbReference type="EMBL" id="CAA06935.1"/>
    </source>
</evidence>
<dbReference type="GeneID" id="86852690"/>
<dbReference type="RefSeq" id="WP_032489280.1">
    <property type="nucleotide sequence ID" value="NZ_CP044124.1"/>
</dbReference>